<dbReference type="RefSeq" id="WP_205260220.1">
    <property type="nucleotide sequence ID" value="NZ_JAERWK010000010.1"/>
</dbReference>
<protein>
    <submittedName>
        <fullName evidence="1">Uncharacterized protein</fullName>
    </submittedName>
</protein>
<dbReference type="AlphaFoldDB" id="A0A938YFM6"/>
<name>A0A938YFM6_9ACTN</name>
<keyword evidence="2" id="KW-1185">Reference proteome</keyword>
<gene>
    <name evidence="1" type="ORF">JL106_08230</name>
</gene>
<proteinExistence type="predicted"/>
<dbReference type="Proteomes" id="UP000663792">
    <property type="component" value="Unassembled WGS sequence"/>
</dbReference>
<dbReference type="EMBL" id="JAERWK010000010">
    <property type="protein sequence ID" value="MBM9467264.1"/>
    <property type="molecule type" value="Genomic_DNA"/>
</dbReference>
<accession>A0A938YFM6</accession>
<evidence type="ECO:0000313" key="2">
    <source>
        <dbReference type="Proteomes" id="UP000663792"/>
    </source>
</evidence>
<organism evidence="1 2">
    <name type="scientific">Nakamurella leprariae</name>
    <dbReference type="NCBI Taxonomy" id="2803911"/>
    <lineage>
        <taxon>Bacteria</taxon>
        <taxon>Bacillati</taxon>
        <taxon>Actinomycetota</taxon>
        <taxon>Actinomycetes</taxon>
        <taxon>Nakamurellales</taxon>
        <taxon>Nakamurellaceae</taxon>
        <taxon>Nakamurella</taxon>
    </lineage>
</organism>
<reference evidence="1" key="1">
    <citation type="submission" date="2021-01" db="EMBL/GenBank/DDBJ databases">
        <title>YIM 132084 draft genome.</title>
        <authorList>
            <person name="An D."/>
        </authorList>
    </citation>
    <scope>NUCLEOTIDE SEQUENCE</scope>
    <source>
        <strain evidence="1">YIM 132084</strain>
    </source>
</reference>
<sequence length="81" mass="8640">MLPPPKPPPLPTTAPAFLWRGTVTQLEPSLTVAAPKLAGHDQGVPGCESAVFDPALQVGDRVWVAAVEGDRMRFLVLARRA</sequence>
<evidence type="ECO:0000313" key="1">
    <source>
        <dbReference type="EMBL" id="MBM9467264.1"/>
    </source>
</evidence>
<comment type="caution">
    <text evidence="1">The sequence shown here is derived from an EMBL/GenBank/DDBJ whole genome shotgun (WGS) entry which is preliminary data.</text>
</comment>